<dbReference type="SUPFAM" id="SSF51735">
    <property type="entry name" value="NAD(P)-binding Rossmann-fold domains"/>
    <property type="match status" value="1"/>
</dbReference>
<dbReference type="InterPro" id="IPR050721">
    <property type="entry name" value="Trk_Ktr_HKT_K-transport"/>
</dbReference>
<sequence length="219" mass="24215">MNKKQFLVIGLGRFGTSVARTLYQLGHDVLAVDTNEERVQNVAEDVTHAIHTDATDEENLKSLGINNFDVAIVGIGVDIQDSVMITLLLKEVGIKYVIAKANTELHAKILYKIGADKVVFPERDTGVRVAHDLVGDNVLDYIELSSEYSIAEIMSEESWYGRTLGELDMRSRYGINVVAVKRADDIDISPTSDYTIQKGDVIVAIGKYKCLNKLEVIKG</sequence>
<proteinExistence type="predicted"/>
<dbReference type="PANTHER" id="PTHR43833:SF7">
    <property type="entry name" value="KTR SYSTEM POTASSIUM UPTAKE PROTEIN C"/>
    <property type="match status" value="1"/>
</dbReference>
<name>A0ABU4JT09_9CLOT</name>
<dbReference type="Gene3D" id="3.30.70.1450">
    <property type="entry name" value="Regulator of K+ conductance, C-terminal domain"/>
    <property type="match status" value="1"/>
</dbReference>
<protein>
    <submittedName>
        <fullName evidence="3">TrkA family potassium uptake protein</fullName>
    </submittedName>
</protein>
<comment type="caution">
    <text evidence="3">The sequence shown here is derived from an EMBL/GenBank/DDBJ whole genome shotgun (WGS) entry which is preliminary data.</text>
</comment>
<dbReference type="RefSeq" id="WP_318797918.1">
    <property type="nucleotide sequence ID" value="NZ_JARUJP010000008.1"/>
</dbReference>
<dbReference type="PROSITE" id="PS51201">
    <property type="entry name" value="RCK_N"/>
    <property type="match status" value="1"/>
</dbReference>
<dbReference type="PANTHER" id="PTHR43833">
    <property type="entry name" value="POTASSIUM CHANNEL PROTEIN 2-RELATED-RELATED"/>
    <property type="match status" value="1"/>
</dbReference>
<gene>
    <name evidence="3" type="ORF">P8V03_09000</name>
</gene>
<dbReference type="EMBL" id="JARUJP010000008">
    <property type="protein sequence ID" value="MDW8801290.1"/>
    <property type="molecule type" value="Genomic_DNA"/>
</dbReference>
<feature type="domain" description="RCK N-terminal" evidence="1">
    <location>
        <begin position="3"/>
        <end position="119"/>
    </location>
</feature>
<keyword evidence="4" id="KW-1185">Reference proteome</keyword>
<dbReference type="Proteomes" id="UP001281656">
    <property type="component" value="Unassembled WGS sequence"/>
</dbReference>
<evidence type="ECO:0000313" key="4">
    <source>
        <dbReference type="Proteomes" id="UP001281656"/>
    </source>
</evidence>
<dbReference type="InterPro" id="IPR006037">
    <property type="entry name" value="RCK_C"/>
</dbReference>
<organism evidence="3 4">
    <name type="scientific">Clostridium tanneri</name>
    <dbReference type="NCBI Taxonomy" id="3037988"/>
    <lineage>
        <taxon>Bacteria</taxon>
        <taxon>Bacillati</taxon>
        <taxon>Bacillota</taxon>
        <taxon>Clostridia</taxon>
        <taxon>Eubacteriales</taxon>
        <taxon>Clostridiaceae</taxon>
        <taxon>Clostridium</taxon>
    </lineage>
</organism>
<dbReference type="PROSITE" id="PS51202">
    <property type="entry name" value="RCK_C"/>
    <property type="match status" value="1"/>
</dbReference>
<dbReference type="Pfam" id="PF02254">
    <property type="entry name" value="TrkA_N"/>
    <property type="match status" value="1"/>
</dbReference>
<evidence type="ECO:0000259" key="1">
    <source>
        <dbReference type="PROSITE" id="PS51201"/>
    </source>
</evidence>
<accession>A0ABU4JT09</accession>
<feature type="domain" description="RCK C-terminal" evidence="2">
    <location>
        <begin position="136"/>
        <end position="219"/>
    </location>
</feature>
<reference evidence="3 4" key="1">
    <citation type="submission" date="2023-04" db="EMBL/GenBank/DDBJ databases">
        <title>Clostridium tannerae sp. nov., isolated from the fecal material of an alpaca.</title>
        <authorList>
            <person name="Miller S."/>
            <person name="Hendry M."/>
            <person name="King J."/>
            <person name="Sankaranarayanan K."/>
            <person name="Lawson P.A."/>
        </authorList>
    </citation>
    <scope>NUCLEOTIDE SEQUENCE [LARGE SCALE GENOMIC DNA]</scope>
    <source>
        <strain evidence="3 4">A1-XYC3</strain>
    </source>
</reference>
<dbReference type="Gene3D" id="3.40.50.720">
    <property type="entry name" value="NAD(P)-binding Rossmann-like Domain"/>
    <property type="match status" value="1"/>
</dbReference>
<dbReference type="Pfam" id="PF02080">
    <property type="entry name" value="TrkA_C"/>
    <property type="match status" value="1"/>
</dbReference>
<dbReference type="InterPro" id="IPR003148">
    <property type="entry name" value="RCK_N"/>
</dbReference>
<dbReference type="InterPro" id="IPR036291">
    <property type="entry name" value="NAD(P)-bd_dom_sf"/>
</dbReference>
<evidence type="ECO:0000313" key="3">
    <source>
        <dbReference type="EMBL" id="MDW8801290.1"/>
    </source>
</evidence>
<dbReference type="InterPro" id="IPR036721">
    <property type="entry name" value="RCK_C_sf"/>
</dbReference>
<evidence type="ECO:0000259" key="2">
    <source>
        <dbReference type="PROSITE" id="PS51202"/>
    </source>
</evidence>
<dbReference type="SUPFAM" id="SSF116726">
    <property type="entry name" value="TrkA C-terminal domain-like"/>
    <property type="match status" value="1"/>
</dbReference>